<gene>
    <name evidence="9" type="ORF">D7V21_16110</name>
</gene>
<keyword evidence="10" id="KW-1185">Reference proteome</keyword>
<keyword evidence="2" id="KW-1003">Cell membrane</keyword>
<keyword evidence="3 9" id="KW-0808">Transferase</keyword>
<evidence type="ECO:0000256" key="2">
    <source>
        <dbReference type="ARBA" id="ARBA00022475"/>
    </source>
</evidence>
<accession>A0A3A8E6A6</accession>
<sequence length="537" mass="61706">MTHRNLFVLFLVLAPALVTGGILCIAGNASDGIRLGLLSLPGSWLMYLGISRPVLYWKVAAIVWWSIFLGDACIRSLSWFVYQSDTDAYFIVQAIANTTRQETIEFFQFHARSLVLSTLIFFFGLTGYFWFCFGQPIHKLWSQLFQVRLNRYFCSFLGVLTLASYLIEPSRAQHPVVYWSDYYSKIQNFKSQISTHKQLHHVWLDTAQHNLILDPQQPLSQTHTLMITDSVTSKNFGVCGYPRNTTPELEKYSASFKIFCNAFSPAASTIGALKMKLTEATQVEQPNYSTESLLAYAKVAGFKVYWISNQNDSYISSLFGSFVDEQIYTNHRSGRSSTSFDENLLPVYQEILKRPEAKKLIIVHMIGAHPNYQLRYPEQFNRFSSDTSDVVETQLEQKNIGMLVQQQRNYYDNNILYQDWLLKRFFQSLQKNDHAERRSFVFVSDHGNEVGHEINFAGHSPNTQAGYQVPLVVWYDGIQDTGVNLDKQINTADLDTLMMELMGLHERNETSHSSLLSHNYLFKPSSSWPYWKPVPTS</sequence>
<dbReference type="SUPFAM" id="SSF53649">
    <property type="entry name" value="Alkaline phosphatase-like"/>
    <property type="match status" value="1"/>
</dbReference>
<dbReference type="Pfam" id="PF00884">
    <property type="entry name" value="Sulfatase"/>
    <property type="match status" value="1"/>
</dbReference>
<keyword evidence="5 7" id="KW-1133">Transmembrane helix</keyword>
<comment type="caution">
    <text evidence="9">The sequence shown here is derived from an EMBL/GenBank/DDBJ whole genome shotgun (WGS) entry which is preliminary data.</text>
</comment>
<dbReference type="PANTHER" id="PTHR30443">
    <property type="entry name" value="INNER MEMBRANE PROTEIN"/>
    <property type="match status" value="1"/>
</dbReference>
<dbReference type="CDD" id="cd16017">
    <property type="entry name" value="LptA"/>
    <property type="match status" value="1"/>
</dbReference>
<dbReference type="InterPro" id="IPR040423">
    <property type="entry name" value="PEA_transferase"/>
</dbReference>
<dbReference type="GO" id="GO:0009244">
    <property type="term" value="P:lipopolysaccharide core region biosynthetic process"/>
    <property type="evidence" value="ECO:0007669"/>
    <property type="project" value="TreeGrafter"/>
</dbReference>
<evidence type="ECO:0000256" key="5">
    <source>
        <dbReference type="ARBA" id="ARBA00022989"/>
    </source>
</evidence>
<evidence type="ECO:0000256" key="1">
    <source>
        <dbReference type="ARBA" id="ARBA00004651"/>
    </source>
</evidence>
<feature type="transmembrane region" description="Helical" evidence="7">
    <location>
        <begin position="36"/>
        <end position="55"/>
    </location>
</feature>
<evidence type="ECO:0000256" key="7">
    <source>
        <dbReference type="SAM" id="Phobius"/>
    </source>
</evidence>
<dbReference type="EMBL" id="RAXU01000034">
    <property type="protein sequence ID" value="RKG30377.1"/>
    <property type="molecule type" value="Genomic_DNA"/>
</dbReference>
<proteinExistence type="predicted"/>
<evidence type="ECO:0000256" key="4">
    <source>
        <dbReference type="ARBA" id="ARBA00022692"/>
    </source>
</evidence>
<feature type="domain" description="Sulfatase N-terminal" evidence="8">
    <location>
        <begin position="225"/>
        <end position="503"/>
    </location>
</feature>
<dbReference type="Gene3D" id="3.40.720.10">
    <property type="entry name" value="Alkaline Phosphatase, subunit A"/>
    <property type="match status" value="1"/>
</dbReference>
<dbReference type="RefSeq" id="WP_120371409.1">
    <property type="nucleotide sequence ID" value="NZ_RAXU01000034.1"/>
</dbReference>
<keyword evidence="6 7" id="KW-0472">Membrane</keyword>
<dbReference type="InterPro" id="IPR000917">
    <property type="entry name" value="Sulfatase_N"/>
</dbReference>
<dbReference type="InterPro" id="IPR017850">
    <property type="entry name" value="Alkaline_phosphatase_core_sf"/>
</dbReference>
<evidence type="ECO:0000256" key="6">
    <source>
        <dbReference type="ARBA" id="ARBA00023136"/>
    </source>
</evidence>
<evidence type="ECO:0000313" key="9">
    <source>
        <dbReference type="EMBL" id="RKG30377.1"/>
    </source>
</evidence>
<dbReference type="GO" id="GO:0016776">
    <property type="term" value="F:phosphotransferase activity, phosphate group as acceptor"/>
    <property type="evidence" value="ECO:0007669"/>
    <property type="project" value="TreeGrafter"/>
</dbReference>
<evidence type="ECO:0000256" key="3">
    <source>
        <dbReference type="ARBA" id="ARBA00022679"/>
    </source>
</evidence>
<dbReference type="AlphaFoldDB" id="A0A3A8E6A6"/>
<name>A0A3A8E6A6_9GAMM</name>
<dbReference type="Proteomes" id="UP000269001">
    <property type="component" value="Unassembled WGS sequence"/>
</dbReference>
<evidence type="ECO:0000259" key="8">
    <source>
        <dbReference type="Pfam" id="PF00884"/>
    </source>
</evidence>
<comment type="subcellular location">
    <subcellularLocation>
        <location evidence="1">Cell membrane</location>
        <topology evidence="1">Multi-pass membrane protein</topology>
    </subcellularLocation>
</comment>
<dbReference type="PANTHER" id="PTHR30443:SF0">
    <property type="entry name" value="PHOSPHOETHANOLAMINE TRANSFERASE EPTA"/>
    <property type="match status" value="1"/>
</dbReference>
<feature type="transmembrane region" description="Helical" evidence="7">
    <location>
        <begin position="114"/>
        <end position="137"/>
    </location>
</feature>
<organism evidence="9 10">
    <name type="scientific">Acinetobacter guerrae</name>
    <dbReference type="NCBI Taxonomy" id="1843371"/>
    <lineage>
        <taxon>Bacteria</taxon>
        <taxon>Pseudomonadati</taxon>
        <taxon>Pseudomonadota</taxon>
        <taxon>Gammaproteobacteria</taxon>
        <taxon>Moraxellales</taxon>
        <taxon>Moraxellaceae</taxon>
        <taxon>Acinetobacter</taxon>
    </lineage>
</organism>
<keyword evidence="4 7" id="KW-0812">Transmembrane</keyword>
<evidence type="ECO:0000313" key="10">
    <source>
        <dbReference type="Proteomes" id="UP000269001"/>
    </source>
</evidence>
<dbReference type="InterPro" id="IPR058130">
    <property type="entry name" value="PEA_transf_C"/>
</dbReference>
<reference evidence="9 10" key="1">
    <citation type="submission" date="2018-09" db="EMBL/GenBank/DDBJ databases">
        <title>The draft genome of Acinetobacter spp. strains.</title>
        <authorList>
            <person name="Qin J."/>
            <person name="Feng Y."/>
            <person name="Zong Z."/>
        </authorList>
    </citation>
    <scope>NUCLEOTIDE SEQUENCE [LARGE SCALE GENOMIC DNA]</scope>
    <source>
        <strain evidence="9 10">WCHAc060096</strain>
    </source>
</reference>
<dbReference type="GO" id="GO:0005886">
    <property type="term" value="C:plasma membrane"/>
    <property type="evidence" value="ECO:0007669"/>
    <property type="project" value="UniProtKB-SubCell"/>
</dbReference>
<protein>
    <submittedName>
        <fullName evidence="9">Phosphoethanolamine transferase</fullName>
    </submittedName>
</protein>